<organism evidence="1 2">
    <name type="scientific">Dreissena polymorpha</name>
    <name type="common">Zebra mussel</name>
    <name type="synonym">Mytilus polymorpha</name>
    <dbReference type="NCBI Taxonomy" id="45954"/>
    <lineage>
        <taxon>Eukaryota</taxon>
        <taxon>Metazoa</taxon>
        <taxon>Spiralia</taxon>
        <taxon>Lophotrochozoa</taxon>
        <taxon>Mollusca</taxon>
        <taxon>Bivalvia</taxon>
        <taxon>Autobranchia</taxon>
        <taxon>Heteroconchia</taxon>
        <taxon>Euheterodonta</taxon>
        <taxon>Imparidentia</taxon>
        <taxon>Neoheterodontei</taxon>
        <taxon>Myida</taxon>
        <taxon>Dreissenoidea</taxon>
        <taxon>Dreissenidae</taxon>
        <taxon>Dreissena</taxon>
    </lineage>
</organism>
<name>A0A9D4E9R7_DREPO</name>
<reference evidence="1" key="2">
    <citation type="submission" date="2020-11" db="EMBL/GenBank/DDBJ databases">
        <authorList>
            <person name="McCartney M.A."/>
            <person name="Auch B."/>
            <person name="Kono T."/>
            <person name="Mallez S."/>
            <person name="Becker A."/>
            <person name="Gohl D.M."/>
            <person name="Silverstein K.A.T."/>
            <person name="Koren S."/>
            <person name="Bechman K.B."/>
            <person name="Herman A."/>
            <person name="Abrahante J.E."/>
            <person name="Garbe J."/>
        </authorList>
    </citation>
    <scope>NUCLEOTIDE SEQUENCE</scope>
    <source>
        <strain evidence="1">Duluth1</strain>
        <tissue evidence="1">Whole animal</tissue>
    </source>
</reference>
<accession>A0A9D4E9R7</accession>
<reference evidence="1" key="1">
    <citation type="journal article" date="2019" name="bioRxiv">
        <title>The Genome of the Zebra Mussel, Dreissena polymorpha: A Resource for Invasive Species Research.</title>
        <authorList>
            <person name="McCartney M.A."/>
            <person name="Auch B."/>
            <person name="Kono T."/>
            <person name="Mallez S."/>
            <person name="Zhang Y."/>
            <person name="Obille A."/>
            <person name="Becker A."/>
            <person name="Abrahante J.E."/>
            <person name="Garbe J."/>
            <person name="Badalamenti J.P."/>
            <person name="Herman A."/>
            <person name="Mangelson H."/>
            <person name="Liachko I."/>
            <person name="Sullivan S."/>
            <person name="Sone E.D."/>
            <person name="Koren S."/>
            <person name="Silverstein K.A.T."/>
            <person name="Beckman K.B."/>
            <person name="Gohl D.M."/>
        </authorList>
    </citation>
    <scope>NUCLEOTIDE SEQUENCE</scope>
    <source>
        <strain evidence="1">Duluth1</strain>
        <tissue evidence="1">Whole animal</tissue>
    </source>
</reference>
<proteinExistence type="predicted"/>
<comment type="caution">
    <text evidence="1">The sequence shown here is derived from an EMBL/GenBank/DDBJ whole genome shotgun (WGS) entry which is preliminary data.</text>
</comment>
<dbReference type="Proteomes" id="UP000828390">
    <property type="component" value="Unassembled WGS sequence"/>
</dbReference>
<protein>
    <submittedName>
        <fullName evidence="1">Uncharacterized protein</fullName>
    </submittedName>
</protein>
<evidence type="ECO:0000313" key="2">
    <source>
        <dbReference type="Proteomes" id="UP000828390"/>
    </source>
</evidence>
<sequence>MVSSQDVPAMECVSMSQQVVDAAAQPHADDHMSSFENGMPERFNQTLLNMLGPPDDAQKTDFWRANVPAVVLAFTEI</sequence>
<evidence type="ECO:0000313" key="1">
    <source>
        <dbReference type="EMBL" id="KAH3774257.1"/>
    </source>
</evidence>
<gene>
    <name evidence="1" type="ORF">DPMN_175633</name>
</gene>
<dbReference type="EMBL" id="JAIWYP010000009">
    <property type="protein sequence ID" value="KAH3774257.1"/>
    <property type="molecule type" value="Genomic_DNA"/>
</dbReference>
<keyword evidence="2" id="KW-1185">Reference proteome</keyword>
<dbReference type="AlphaFoldDB" id="A0A9D4E9R7"/>